<gene>
    <name evidence="2" type="ORF">MBCUT_07020</name>
</gene>
<evidence type="ECO:0000256" key="1">
    <source>
        <dbReference type="SAM" id="Phobius"/>
    </source>
</evidence>
<comment type="caution">
    <text evidence="2">The sequence shown here is derived from an EMBL/GenBank/DDBJ whole genome shotgun (WGS) entry which is preliminary data.</text>
</comment>
<name>A0A166EHM7_9EURY</name>
<keyword evidence="1" id="KW-0812">Transmembrane</keyword>
<sequence length="92" mass="10148">MVNDIMKEFIRNNPKLSKLFTSDGIVLFGLLAGGILTQFGEILPAVVASTLGFIVKIYNIYIGLNIIKGREEIIVEETGKTVNEYLENEEGA</sequence>
<dbReference type="AlphaFoldDB" id="A0A166EHM7"/>
<keyword evidence="1" id="KW-0472">Membrane</keyword>
<dbReference type="EMBL" id="LWMW01000088">
    <property type="protein sequence ID" value="KZX16664.1"/>
    <property type="molecule type" value="Genomic_DNA"/>
</dbReference>
<accession>A0A166EHM7</accession>
<dbReference type="STRING" id="47311.MBCUT_07020"/>
<dbReference type="PATRIC" id="fig|47311.3.peg.781"/>
<feature type="transmembrane region" description="Helical" evidence="1">
    <location>
        <begin position="42"/>
        <end position="61"/>
    </location>
</feature>
<protein>
    <submittedName>
        <fullName evidence="2">Uncharacterized protein</fullName>
    </submittedName>
</protein>
<feature type="transmembrane region" description="Helical" evidence="1">
    <location>
        <begin position="16"/>
        <end position="36"/>
    </location>
</feature>
<evidence type="ECO:0000313" key="2">
    <source>
        <dbReference type="EMBL" id="KZX16664.1"/>
    </source>
</evidence>
<reference evidence="2 3" key="1">
    <citation type="submission" date="2016-04" db="EMBL/GenBank/DDBJ databases">
        <title>Genome sequence of Methanobrevibacter cuticularis DSM 11139.</title>
        <authorList>
            <person name="Poehlein A."/>
            <person name="Seedorf H."/>
            <person name="Daniel R."/>
        </authorList>
    </citation>
    <scope>NUCLEOTIDE SEQUENCE [LARGE SCALE GENOMIC DNA]</scope>
    <source>
        <strain evidence="2 3">DSM 11139</strain>
    </source>
</reference>
<evidence type="ECO:0000313" key="3">
    <source>
        <dbReference type="Proteomes" id="UP000077275"/>
    </source>
</evidence>
<keyword evidence="1" id="KW-1133">Transmembrane helix</keyword>
<keyword evidence="3" id="KW-1185">Reference proteome</keyword>
<proteinExistence type="predicted"/>
<dbReference type="Proteomes" id="UP000077275">
    <property type="component" value="Unassembled WGS sequence"/>
</dbReference>
<organism evidence="2 3">
    <name type="scientific">Methanobrevibacter cuticularis</name>
    <dbReference type="NCBI Taxonomy" id="47311"/>
    <lineage>
        <taxon>Archaea</taxon>
        <taxon>Methanobacteriati</taxon>
        <taxon>Methanobacteriota</taxon>
        <taxon>Methanomada group</taxon>
        <taxon>Methanobacteria</taxon>
        <taxon>Methanobacteriales</taxon>
        <taxon>Methanobacteriaceae</taxon>
        <taxon>Methanobrevibacter</taxon>
    </lineage>
</organism>